<name>A0A2U9NQY9_9STRA</name>
<dbReference type="RefSeq" id="YP_009496876.1">
    <property type="nucleotide sequence ID" value="NC_038002.1"/>
</dbReference>
<dbReference type="AlphaFoldDB" id="A0A2U9NQY9"/>
<dbReference type="EMBL" id="MG755801">
    <property type="protein sequence ID" value="AWT39534.1"/>
    <property type="molecule type" value="Genomic_DNA"/>
</dbReference>
<gene>
    <name evidence="2" type="primary">ycf89</name>
</gene>
<keyword evidence="1" id="KW-0934">Plastid</keyword>
<evidence type="ECO:0000313" key="1">
    <source>
        <dbReference type="EMBL" id="AWT39534.1"/>
    </source>
</evidence>
<sequence length="364" mass="42533">MFFKGGILDMGMSLQLLGINLRIKIILATSWLFENIAKVLGYPKQSLGMPIRTDVIPGYGLPMHQTRIPPFANPTTFFEAIFGNLPQPSTIEKFYYESPQDGYYNFYIPHYRNVVFLPDWLSKWIQLHFDLGIDTVGLETIRNTLFSMMVYFYFFAELRIMLSYFISINPYTRPWVYLISLTDWIYDILFHLGISRRVVLLGFPLLPLIIHGALGSLLDSINHLVFTMPFLPSEGEPGEFLIDGIPRKVLLFRYLPALWTSDPIPDRLREFWYTERPEIYQFFKKNYAQLDIDFLPDRILKQIYQLKHEQVGLKSLVDNIDQIKVIGTQLSSDSTIDFQQFGSYFIQKQGILLTAFSEYFDKLI</sequence>
<accession>A0A2U9NQY9</accession>
<proteinExistence type="predicted"/>
<geneLocation type="chloroplast" evidence="1"/>
<organism evidence="1">
    <name type="scientific">Pseudictyota dubia</name>
    <dbReference type="NCBI Taxonomy" id="2749911"/>
    <lineage>
        <taxon>Eukaryota</taxon>
        <taxon>Sar</taxon>
        <taxon>Stramenopiles</taxon>
        <taxon>Ochrophyta</taxon>
        <taxon>Bacillariophyta</taxon>
        <taxon>Mediophyceae</taxon>
        <taxon>Biddulphiophycidae</taxon>
        <taxon>Eupodiscales</taxon>
        <taxon>Odontellaceae</taxon>
        <taxon>Pseudictyota</taxon>
    </lineage>
</organism>
<keyword evidence="1" id="KW-0150">Chloroplast</keyword>
<evidence type="ECO:0000313" key="2">
    <source>
        <dbReference type="EMBL" id="AWT39589.1"/>
    </source>
</evidence>
<protein>
    <submittedName>
        <fullName evidence="1">Uncharacterized protein</fullName>
    </submittedName>
</protein>
<dbReference type="EMBL" id="MG755801">
    <property type="protein sequence ID" value="AWT39589.1"/>
    <property type="molecule type" value="Genomic_DNA"/>
</dbReference>
<reference evidence="1" key="1">
    <citation type="journal article" date="2018" name="Adv. Bot. Res.">
        <title>Evolution of the Plastid Genomes in Diatoms.</title>
        <authorList>
            <person name="Yu M."/>
            <person name="Ashworth M.P."/>
            <person name="Hajrah N.H."/>
            <person name="Khiyami M.A."/>
            <person name="Sabir M.J."/>
            <person name="Alhebshi A.M."/>
            <person name="Al-Malki A.L."/>
            <person name="Sabir J.S.M."/>
            <person name="Theriot E.C."/>
            <person name="Jansen R.K."/>
        </authorList>
    </citation>
    <scope>NUCLEOTIDE SEQUENCE</scope>
</reference>
<dbReference type="GeneID" id="36959327"/>